<protein>
    <submittedName>
        <fullName evidence="2">Uncharacterized protein</fullName>
    </submittedName>
</protein>
<dbReference type="Proteomes" id="UP000010797">
    <property type="component" value="Chromosome"/>
</dbReference>
<organism evidence="2 3">
    <name type="scientific">Desulfitobacterium dichloroeliminans (strain LMG P-21439 / DCA1)</name>
    <dbReference type="NCBI Taxonomy" id="871963"/>
    <lineage>
        <taxon>Bacteria</taxon>
        <taxon>Bacillati</taxon>
        <taxon>Bacillota</taxon>
        <taxon>Clostridia</taxon>
        <taxon>Eubacteriales</taxon>
        <taxon>Desulfitobacteriaceae</taxon>
        <taxon>Desulfitobacterium</taxon>
    </lineage>
</organism>
<evidence type="ECO:0000313" key="3">
    <source>
        <dbReference type="Proteomes" id="UP000010797"/>
    </source>
</evidence>
<dbReference type="RefSeq" id="WP_015262250.1">
    <property type="nucleotide sequence ID" value="NC_019903.1"/>
</dbReference>
<keyword evidence="1" id="KW-0472">Membrane</keyword>
<dbReference type="OrthoDB" id="6025600at2"/>
<evidence type="ECO:0000313" key="2">
    <source>
        <dbReference type="EMBL" id="AGA69260.1"/>
    </source>
</evidence>
<dbReference type="STRING" id="871963.Desdi_1810"/>
<dbReference type="EMBL" id="CP003344">
    <property type="protein sequence ID" value="AGA69260.1"/>
    <property type="molecule type" value="Genomic_DNA"/>
</dbReference>
<keyword evidence="3" id="KW-1185">Reference proteome</keyword>
<proteinExistence type="predicted"/>
<accession>L0F895</accession>
<name>L0F895_DESDL</name>
<reference evidence="3" key="1">
    <citation type="submission" date="2012-02" db="EMBL/GenBank/DDBJ databases">
        <title>Complete sequence of Desulfitobacterium dichloroeliminans LMG P-21439.</title>
        <authorList>
            <person name="Lucas S."/>
            <person name="Han J."/>
            <person name="Lapidus A."/>
            <person name="Cheng J.-F."/>
            <person name="Goodwin L."/>
            <person name="Pitluck S."/>
            <person name="Peters L."/>
            <person name="Ovchinnikova G."/>
            <person name="Teshima H."/>
            <person name="Detter J.C."/>
            <person name="Han C."/>
            <person name="Tapia R."/>
            <person name="Land M."/>
            <person name="Hauser L."/>
            <person name="Kyrpides N."/>
            <person name="Ivanova N."/>
            <person name="Pagani I."/>
            <person name="Kruse T."/>
            <person name="de Vos W.M."/>
            <person name="Boon N."/>
            <person name="Smidt H."/>
            <person name="Woyke T."/>
        </authorList>
    </citation>
    <scope>NUCLEOTIDE SEQUENCE [LARGE SCALE GENOMIC DNA]</scope>
    <source>
        <strain evidence="3">LMG P-21439 / DCA1</strain>
    </source>
</reference>
<feature type="transmembrane region" description="Helical" evidence="1">
    <location>
        <begin position="106"/>
        <end position="124"/>
    </location>
</feature>
<sequence>MTKLDEASQIVIRPKEVELAIKLMITATALGILVGYLNIPVSSDHEHFQAYTYLILLEMLMNIYFIYKVSQNRDWARKIYIGVTIVSFLYYLPRLFAVIVSTPFNGVLQFISMLIQVIAVYFLLRKGTKQWFLLVKRAA</sequence>
<dbReference type="AlphaFoldDB" id="L0F895"/>
<dbReference type="HOGENOM" id="CLU_1934640_0_0_9"/>
<gene>
    <name evidence="2" type="ordered locus">Desdi_1810</name>
</gene>
<keyword evidence="1" id="KW-0812">Transmembrane</keyword>
<keyword evidence="1" id="KW-1133">Transmembrane helix</keyword>
<feature type="transmembrane region" description="Helical" evidence="1">
    <location>
        <begin position="79"/>
        <end position="100"/>
    </location>
</feature>
<feature type="transmembrane region" description="Helical" evidence="1">
    <location>
        <begin position="20"/>
        <end position="39"/>
    </location>
</feature>
<evidence type="ECO:0000256" key="1">
    <source>
        <dbReference type="SAM" id="Phobius"/>
    </source>
</evidence>
<feature type="transmembrane region" description="Helical" evidence="1">
    <location>
        <begin position="51"/>
        <end position="67"/>
    </location>
</feature>
<dbReference type="KEGG" id="ddl:Desdi_1810"/>